<evidence type="ECO:0000313" key="3">
    <source>
        <dbReference type="Proteomes" id="UP000681343"/>
    </source>
</evidence>
<accession>A0A810PSH2</accession>
<dbReference type="KEGG" id="vfa:MM35RIKEN_09460"/>
<evidence type="ECO:0000313" key="2">
    <source>
        <dbReference type="EMBL" id="BCK78754.1"/>
    </source>
</evidence>
<dbReference type="Gene3D" id="3.40.1580.10">
    <property type="entry name" value="SMI1/KNR4-like"/>
    <property type="match status" value="1"/>
</dbReference>
<dbReference type="SMART" id="SM00860">
    <property type="entry name" value="SMI1_KNR4"/>
    <property type="match status" value="1"/>
</dbReference>
<sequence>MDSVFDLLRKYEKKGDFAHSSVTQQMIKEAEERLGAKLTEAYKKFLLEFGFGGLDGIETLGIAKNGRMVVVDTTLELRTLGMPKNLIAIEDCDEWFYCIENESQRVVSWSIEDGNDYRESYSDFEAYLQDRANDAIDNL</sequence>
<evidence type="ECO:0000259" key="1">
    <source>
        <dbReference type="SMART" id="SM00860"/>
    </source>
</evidence>
<name>A0A810PSH2_9FIRM</name>
<dbReference type="RefSeq" id="WP_212819726.1">
    <property type="nucleotide sequence ID" value="NZ_AP023415.1"/>
</dbReference>
<keyword evidence="3" id="KW-1185">Reference proteome</keyword>
<dbReference type="Proteomes" id="UP000681343">
    <property type="component" value="Chromosome"/>
</dbReference>
<feature type="domain" description="Knr4/Smi1-like" evidence="1">
    <location>
        <begin position="21"/>
        <end position="130"/>
    </location>
</feature>
<dbReference type="SUPFAM" id="SSF160631">
    <property type="entry name" value="SMI1/KNR4-like"/>
    <property type="match status" value="1"/>
</dbReference>
<dbReference type="AlphaFoldDB" id="A0A810PSH2"/>
<protein>
    <recommendedName>
        <fullName evidence="1">Knr4/Smi1-like domain-containing protein</fullName>
    </recommendedName>
</protein>
<reference evidence="2" key="1">
    <citation type="submission" date="2020-09" db="EMBL/GenBank/DDBJ databases">
        <title>New species isolated from human feces.</title>
        <authorList>
            <person name="Kitahara M."/>
            <person name="Shigeno Y."/>
            <person name="Shime M."/>
            <person name="Matsumoto Y."/>
            <person name="Nakamura S."/>
            <person name="Motooka D."/>
            <person name="Fukuoka S."/>
            <person name="Nishikawa H."/>
            <person name="Benno Y."/>
        </authorList>
    </citation>
    <scope>NUCLEOTIDE SEQUENCE</scope>
    <source>
        <strain evidence="2">MM35</strain>
    </source>
</reference>
<dbReference type="EMBL" id="AP023415">
    <property type="protein sequence ID" value="BCK78754.1"/>
    <property type="molecule type" value="Genomic_DNA"/>
</dbReference>
<dbReference type="InterPro" id="IPR037883">
    <property type="entry name" value="Knr4/Smi1-like_sf"/>
</dbReference>
<organism evidence="2 3">
    <name type="scientific">Vescimonas fastidiosa</name>
    <dbReference type="NCBI Taxonomy" id="2714353"/>
    <lineage>
        <taxon>Bacteria</taxon>
        <taxon>Bacillati</taxon>
        <taxon>Bacillota</taxon>
        <taxon>Clostridia</taxon>
        <taxon>Eubacteriales</taxon>
        <taxon>Oscillospiraceae</taxon>
        <taxon>Vescimonas</taxon>
    </lineage>
</organism>
<dbReference type="Pfam" id="PF14567">
    <property type="entry name" value="SUKH_5"/>
    <property type="match status" value="1"/>
</dbReference>
<gene>
    <name evidence="2" type="ORF">MM35RIKEN_09460</name>
</gene>
<dbReference type="InterPro" id="IPR018958">
    <property type="entry name" value="Knr4/Smi1-like_dom"/>
</dbReference>
<proteinExistence type="predicted"/>